<dbReference type="OrthoDB" id="3909869at2759"/>
<comment type="caution">
    <text evidence="2">The sequence shown here is derived from an EMBL/GenBank/DDBJ whole genome shotgun (WGS) entry which is preliminary data.</text>
</comment>
<dbReference type="EMBL" id="QWIP01000016">
    <property type="protein sequence ID" value="RMY78070.1"/>
    <property type="molecule type" value="Genomic_DNA"/>
</dbReference>
<evidence type="ECO:0000256" key="1">
    <source>
        <dbReference type="SAM" id="MobiDB-lite"/>
    </source>
</evidence>
<dbReference type="Proteomes" id="UP000269276">
    <property type="component" value="Unassembled WGS sequence"/>
</dbReference>
<sequence>MPFGSMPSNNMTLGPMDFSNNLNNNFISTNDFQGLNGNFSAPTNMPMPSTGSVEGPNTTSPTPTTPKRVRRGREPNTPEKLQVVQDVRSHFASIVSYMRAGNLDTEEMQSAVDRYSEEFFGY</sequence>
<dbReference type="VEuPathDB" id="FungiDB:BTJ68_01449"/>
<feature type="compositionally biased region" description="Polar residues" evidence="1">
    <location>
        <begin position="35"/>
        <end position="52"/>
    </location>
</feature>
<gene>
    <name evidence="2" type="ORF">D0863_00920</name>
</gene>
<protein>
    <submittedName>
        <fullName evidence="2">Uncharacterized protein</fullName>
    </submittedName>
</protein>
<evidence type="ECO:0000313" key="2">
    <source>
        <dbReference type="EMBL" id="RMY78070.1"/>
    </source>
</evidence>
<evidence type="ECO:0000313" key="3">
    <source>
        <dbReference type="Proteomes" id="UP000269276"/>
    </source>
</evidence>
<reference evidence="2 3" key="1">
    <citation type="journal article" date="2018" name="BMC Genomics">
        <title>Genomic evidence for intraspecific hybridization in a clonal and extremely halotolerant yeast.</title>
        <authorList>
            <person name="Gostincar C."/>
            <person name="Stajich J.E."/>
            <person name="Zupancic J."/>
            <person name="Zalar P."/>
            <person name="Gunde-Cimerman N."/>
        </authorList>
    </citation>
    <scope>NUCLEOTIDE SEQUENCE [LARGE SCALE GENOMIC DNA]</scope>
    <source>
        <strain evidence="2 3">EXF-2682</strain>
    </source>
</reference>
<name>A0A3M7ENQ7_HORWE</name>
<feature type="region of interest" description="Disordered" evidence="1">
    <location>
        <begin position="35"/>
        <end position="80"/>
    </location>
</feature>
<dbReference type="AlphaFoldDB" id="A0A3M7ENQ7"/>
<organism evidence="2 3">
    <name type="scientific">Hortaea werneckii</name>
    <name type="common">Black yeast</name>
    <name type="synonym">Cladosporium werneckii</name>
    <dbReference type="NCBI Taxonomy" id="91943"/>
    <lineage>
        <taxon>Eukaryota</taxon>
        <taxon>Fungi</taxon>
        <taxon>Dikarya</taxon>
        <taxon>Ascomycota</taxon>
        <taxon>Pezizomycotina</taxon>
        <taxon>Dothideomycetes</taxon>
        <taxon>Dothideomycetidae</taxon>
        <taxon>Mycosphaerellales</taxon>
        <taxon>Teratosphaeriaceae</taxon>
        <taxon>Hortaea</taxon>
    </lineage>
</organism>
<proteinExistence type="predicted"/>
<feature type="compositionally biased region" description="Low complexity" evidence="1">
    <location>
        <begin position="56"/>
        <end position="66"/>
    </location>
</feature>
<accession>A0A3M7ENQ7</accession>